<protein>
    <submittedName>
        <fullName evidence="1">Uncharacterized protein</fullName>
    </submittedName>
</protein>
<reference evidence="1" key="1">
    <citation type="submission" date="2023-04" db="EMBL/GenBank/DDBJ databases">
        <title>Draft Genome sequencing of Naganishia species isolated from polar environments using Oxford Nanopore Technology.</title>
        <authorList>
            <person name="Leo P."/>
            <person name="Venkateswaran K."/>
        </authorList>
    </citation>
    <scope>NUCLEOTIDE SEQUENCE</scope>
    <source>
        <strain evidence="1">MNA-CCFEE 5425</strain>
    </source>
</reference>
<proteinExistence type="predicted"/>
<keyword evidence="2" id="KW-1185">Reference proteome</keyword>
<accession>A0ACC2X642</accession>
<comment type="caution">
    <text evidence="1">The sequence shown here is derived from an EMBL/GenBank/DDBJ whole genome shotgun (WGS) entry which is preliminary data.</text>
</comment>
<name>A0ACC2X642_9TREE</name>
<evidence type="ECO:0000313" key="2">
    <source>
        <dbReference type="Proteomes" id="UP001243375"/>
    </source>
</evidence>
<evidence type="ECO:0000313" key="1">
    <source>
        <dbReference type="EMBL" id="KAJ9119233.1"/>
    </source>
</evidence>
<dbReference type="EMBL" id="JASBWU010000009">
    <property type="protein sequence ID" value="KAJ9119233.1"/>
    <property type="molecule type" value="Genomic_DNA"/>
</dbReference>
<dbReference type="Proteomes" id="UP001243375">
    <property type="component" value="Unassembled WGS sequence"/>
</dbReference>
<organism evidence="1 2">
    <name type="scientific">Naganishia vaughanmartiniae</name>
    <dbReference type="NCBI Taxonomy" id="1424756"/>
    <lineage>
        <taxon>Eukaryota</taxon>
        <taxon>Fungi</taxon>
        <taxon>Dikarya</taxon>
        <taxon>Basidiomycota</taxon>
        <taxon>Agaricomycotina</taxon>
        <taxon>Tremellomycetes</taxon>
        <taxon>Filobasidiales</taxon>
        <taxon>Filobasidiaceae</taxon>
        <taxon>Naganishia</taxon>
    </lineage>
</organism>
<gene>
    <name evidence="1" type="ORF">QFC22_003725</name>
</gene>
<sequence length="257" mass="28376">MRYHLGHAYIIDVSQSVEHDHQSAFDFLRSDIKNLDDFFKKRSGGEVRTLGIRGTFDFIVNEKVTPYGEPSDGKHPADQTEDELKDIVRSWLDAGVGSDNDAHTTPATGTDGAPCDTAPSRTTLAQDDAVFMSSYIPRTLGEVYDPERDIDLLAKGQGEGLIYAGLTGLNTKSPGAKGKGKQPETTDTKQRENGNDAVPEKARRQSIKSVRFEDEEDGDSDEDSDDSDDEDGSEKKSRGFRHEDRDAKKVCPVRHIV</sequence>